<dbReference type="Proteomes" id="UP000645462">
    <property type="component" value="Unassembled WGS sequence"/>
</dbReference>
<gene>
    <name evidence="2" type="ORF">GCM10011363_45880</name>
</gene>
<proteinExistence type="predicted"/>
<evidence type="ECO:0000256" key="1">
    <source>
        <dbReference type="SAM" id="MobiDB-lite"/>
    </source>
</evidence>
<evidence type="ECO:0000313" key="2">
    <source>
        <dbReference type="EMBL" id="GGC24199.1"/>
    </source>
</evidence>
<organism evidence="2 3">
    <name type="scientific">Marivita lacus</name>
    <dbReference type="NCBI Taxonomy" id="1323742"/>
    <lineage>
        <taxon>Bacteria</taxon>
        <taxon>Pseudomonadati</taxon>
        <taxon>Pseudomonadota</taxon>
        <taxon>Alphaproteobacteria</taxon>
        <taxon>Rhodobacterales</taxon>
        <taxon>Roseobacteraceae</taxon>
        <taxon>Marivita</taxon>
    </lineage>
</organism>
<reference evidence="3" key="1">
    <citation type="journal article" date="2019" name="Int. J. Syst. Evol. Microbiol.">
        <title>The Global Catalogue of Microorganisms (GCM) 10K type strain sequencing project: providing services to taxonomists for standard genome sequencing and annotation.</title>
        <authorList>
            <consortium name="The Broad Institute Genomics Platform"/>
            <consortium name="The Broad Institute Genome Sequencing Center for Infectious Disease"/>
            <person name="Wu L."/>
            <person name="Ma J."/>
        </authorList>
    </citation>
    <scope>NUCLEOTIDE SEQUENCE [LARGE SCALE GENOMIC DNA]</scope>
    <source>
        <strain evidence="3">CGMCC 1.12478</strain>
    </source>
</reference>
<keyword evidence="3" id="KW-1185">Reference proteome</keyword>
<comment type="caution">
    <text evidence="2">The sequence shown here is derived from an EMBL/GenBank/DDBJ whole genome shotgun (WGS) entry which is preliminary data.</text>
</comment>
<sequence>MRQHNHIRALPAAGRPAAERPQPARADVHDLTQPLDREGTALFFNEPKPHGFWLAKNWDAS</sequence>
<feature type="region of interest" description="Disordered" evidence="1">
    <location>
        <begin position="1"/>
        <end position="29"/>
    </location>
</feature>
<accession>A0ABQ1LGA8</accession>
<dbReference type="EMBL" id="BMFC01000034">
    <property type="protein sequence ID" value="GGC24199.1"/>
    <property type="molecule type" value="Genomic_DNA"/>
</dbReference>
<feature type="compositionally biased region" description="Low complexity" evidence="1">
    <location>
        <begin position="8"/>
        <end position="25"/>
    </location>
</feature>
<evidence type="ECO:0000313" key="3">
    <source>
        <dbReference type="Proteomes" id="UP000645462"/>
    </source>
</evidence>
<protein>
    <submittedName>
        <fullName evidence="2">Uncharacterized protein</fullName>
    </submittedName>
</protein>
<name>A0ABQ1LGA8_9RHOB</name>